<sequence length="560" mass="61066">MSAALPNFNDGPLAVGQLRLLHLSADPLGDLGVRNVVYLVRARVENAQQISEQIKATHKDKAGAGIEYAVYFLPRRTIACERIFQEQGVYGDIVAGELPISFIPFDNDVLSLEMGSAFRELAAEGDRSSLYDAAKALMGLQSMFGCARILKGKGAAAHAVHLQLSRMRQELSSDELPSPGSGGIDEMILLDREVDVVTPMCTQLTYEGLIDETLQIKNGSVTTDSASGSKQRITLNSADKMYAELRDLSFAAVGPQLRQRAMAIQSDYKTSKAAERSLTELKEFASQLKALPNIQRHIGLAESVNKVINAPAFRSRVGAEQSMLDGQSADAAAEAIEELMCNEEDMHAVLRLMCLLSLTQSGIGRKYFDALRKEFLQSYGHEHLLMLSKLQDAGMLVRQEGKGHWAALKRAFRLLVDDVDDQSPTDAAYVFSGHCPLTVRLVEAGVKGMGWGVPEDIMKLLPGPAFEVEQSLDDKGQPCEKPISERKKAGAAAPKRKVVLVVFLGGVTFAEVAALRFIGRRPEVNCAFVIATTKLITGSTMLDTFMDEDVKAAREFATLK</sequence>
<reference evidence="2 3" key="1">
    <citation type="submission" date="2024-06" db="EMBL/GenBank/DDBJ databases">
        <authorList>
            <person name="Kraege A."/>
            <person name="Thomma B."/>
        </authorList>
    </citation>
    <scope>NUCLEOTIDE SEQUENCE [LARGE SCALE GENOMIC DNA]</scope>
</reference>
<comment type="similarity">
    <text evidence="1">Belongs to the STXBP/unc-18/SEC1 family.</text>
</comment>
<dbReference type="InterPro" id="IPR027482">
    <property type="entry name" value="Sec1-like_dom2"/>
</dbReference>
<protein>
    <submittedName>
        <fullName evidence="2">G3668 protein</fullName>
    </submittedName>
</protein>
<evidence type="ECO:0000313" key="3">
    <source>
        <dbReference type="Proteomes" id="UP001497392"/>
    </source>
</evidence>
<dbReference type="InterPro" id="IPR036045">
    <property type="entry name" value="Sec1-like_sf"/>
</dbReference>
<gene>
    <name evidence="2" type="primary">g3668</name>
    <name evidence="2" type="ORF">VP750_LOCUS3130</name>
</gene>
<dbReference type="InterPro" id="IPR043154">
    <property type="entry name" value="Sec-1-like_dom1"/>
</dbReference>
<dbReference type="InterPro" id="IPR043155">
    <property type="entry name" value="VPS33_dom3b"/>
</dbReference>
<proteinExistence type="inferred from homology"/>
<accession>A0ABP1FPX7</accession>
<dbReference type="InterPro" id="IPR001619">
    <property type="entry name" value="Sec1-like"/>
</dbReference>
<organism evidence="2 3">
    <name type="scientific">Coccomyxa viridis</name>
    <dbReference type="NCBI Taxonomy" id="1274662"/>
    <lineage>
        <taxon>Eukaryota</taxon>
        <taxon>Viridiplantae</taxon>
        <taxon>Chlorophyta</taxon>
        <taxon>core chlorophytes</taxon>
        <taxon>Trebouxiophyceae</taxon>
        <taxon>Trebouxiophyceae incertae sedis</taxon>
        <taxon>Coccomyxaceae</taxon>
        <taxon>Coccomyxa</taxon>
    </lineage>
</organism>
<name>A0ABP1FPX7_9CHLO</name>
<dbReference type="Proteomes" id="UP001497392">
    <property type="component" value="Unassembled WGS sequence"/>
</dbReference>
<dbReference type="Pfam" id="PF00995">
    <property type="entry name" value="Sec1"/>
    <property type="match status" value="1"/>
</dbReference>
<dbReference type="PANTHER" id="PTHR11679">
    <property type="entry name" value="VESICLE PROTEIN SORTING-ASSOCIATED"/>
    <property type="match status" value="1"/>
</dbReference>
<dbReference type="Gene3D" id="3.40.50.1910">
    <property type="match status" value="2"/>
</dbReference>
<evidence type="ECO:0000313" key="2">
    <source>
        <dbReference type="EMBL" id="CAL5221471.1"/>
    </source>
</evidence>
<keyword evidence="3" id="KW-1185">Reference proteome</keyword>
<dbReference type="Gene3D" id="1.25.40.850">
    <property type="match status" value="1"/>
</dbReference>
<evidence type="ECO:0000256" key="1">
    <source>
        <dbReference type="ARBA" id="ARBA00009884"/>
    </source>
</evidence>
<comment type="caution">
    <text evidence="2">The sequence shown here is derived from an EMBL/GenBank/DDBJ whole genome shotgun (WGS) entry which is preliminary data.</text>
</comment>
<dbReference type="EMBL" id="CAXHTA020000005">
    <property type="protein sequence ID" value="CAL5221471.1"/>
    <property type="molecule type" value="Genomic_DNA"/>
</dbReference>
<dbReference type="Gene3D" id="3.40.50.2060">
    <property type="match status" value="1"/>
</dbReference>
<dbReference type="SUPFAM" id="SSF56815">
    <property type="entry name" value="Sec1/munc18-like (SM) proteins"/>
    <property type="match status" value="1"/>
</dbReference>